<proteinExistence type="predicted"/>
<reference evidence="1" key="1">
    <citation type="submission" date="2018-05" db="EMBL/GenBank/DDBJ databases">
        <authorList>
            <person name="Lanie J.A."/>
            <person name="Ng W.-L."/>
            <person name="Kazmierczak K.M."/>
            <person name="Andrzejewski T.M."/>
            <person name="Davidsen T.M."/>
            <person name="Wayne K.J."/>
            <person name="Tettelin H."/>
            <person name="Glass J.I."/>
            <person name="Rusch D."/>
            <person name="Podicherti R."/>
            <person name="Tsui H.-C.T."/>
            <person name="Winkler M.E."/>
        </authorList>
    </citation>
    <scope>NUCLEOTIDE SEQUENCE</scope>
</reference>
<organism evidence="1">
    <name type="scientific">marine metagenome</name>
    <dbReference type="NCBI Taxonomy" id="408172"/>
    <lineage>
        <taxon>unclassified sequences</taxon>
        <taxon>metagenomes</taxon>
        <taxon>ecological metagenomes</taxon>
    </lineage>
</organism>
<dbReference type="EMBL" id="UINC01161601">
    <property type="protein sequence ID" value="SVD60892.1"/>
    <property type="molecule type" value="Genomic_DNA"/>
</dbReference>
<evidence type="ECO:0000313" key="1">
    <source>
        <dbReference type="EMBL" id="SVD60892.1"/>
    </source>
</evidence>
<sequence>MFTSKYPDAYDEEFEYIEKLSYRQEGSYNGNCKTEDPYILKHKELSKIKNWIKEKIKKYATDVITAKSELIITNSWINRNDPGAGHPTHHHQNSIISGIFYLNVNDSMPPTQFYNRYVSMIQLLRAEYNSMNAEHVEAPMANGDLILFPSDIMHSVNINVTNEPRYTLSFNTFTKELGNDHQLSYVNLENNVND</sequence>
<dbReference type="InterPro" id="IPR012668">
    <property type="entry name" value="CHP02466"/>
</dbReference>
<dbReference type="Gene3D" id="2.60.120.620">
    <property type="entry name" value="q2cbj1_9rhob like domain"/>
    <property type="match status" value="1"/>
</dbReference>
<dbReference type="NCBIfam" id="TIGR02466">
    <property type="entry name" value="TIGR02466 family protein"/>
    <property type="match status" value="1"/>
</dbReference>
<name>A0A382WPY0_9ZZZZ</name>
<evidence type="ECO:0008006" key="2">
    <source>
        <dbReference type="Google" id="ProtNLM"/>
    </source>
</evidence>
<gene>
    <name evidence="1" type="ORF">METZ01_LOCUS413746</name>
</gene>
<accession>A0A382WPY0</accession>
<dbReference type="AlphaFoldDB" id="A0A382WPY0"/>
<dbReference type="SUPFAM" id="SSF51197">
    <property type="entry name" value="Clavaminate synthase-like"/>
    <property type="match status" value="1"/>
</dbReference>
<dbReference type="Pfam" id="PF13759">
    <property type="entry name" value="2OG-FeII_Oxy_5"/>
    <property type="match status" value="1"/>
</dbReference>
<protein>
    <recommendedName>
        <fullName evidence="2">Fe2OG dioxygenase domain-containing protein</fullName>
    </recommendedName>
</protein>